<dbReference type="Proteomes" id="UP001500962">
    <property type="component" value="Unassembled WGS sequence"/>
</dbReference>
<dbReference type="InterPro" id="IPR016024">
    <property type="entry name" value="ARM-type_fold"/>
</dbReference>
<evidence type="ECO:0000313" key="5">
    <source>
        <dbReference type="Proteomes" id="UP000830542"/>
    </source>
</evidence>
<organism evidence="3 6">
    <name type="scientific">Halococcus dombrowskii</name>
    <dbReference type="NCBI Taxonomy" id="179637"/>
    <lineage>
        <taxon>Archaea</taxon>
        <taxon>Methanobacteriati</taxon>
        <taxon>Methanobacteriota</taxon>
        <taxon>Stenosarchaea group</taxon>
        <taxon>Halobacteria</taxon>
        <taxon>Halobacteriales</taxon>
        <taxon>Halococcaceae</taxon>
        <taxon>Halococcus</taxon>
    </lineage>
</organism>
<keyword evidence="4" id="KW-0614">Plasmid</keyword>
<dbReference type="KEGG" id="hdo:MUK72_16020"/>
<dbReference type="SUPFAM" id="SSF48371">
    <property type="entry name" value="ARM repeat"/>
    <property type="match status" value="1"/>
</dbReference>
<accession>A0AAV3SEW2</accession>
<dbReference type="InterPro" id="IPR052754">
    <property type="entry name" value="NTPase_KAP_P-loop"/>
</dbReference>
<dbReference type="PANTHER" id="PTHR22674:SF6">
    <property type="entry name" value="NTPASE KAP FAMILY P-LOOP DOMAIN-CONTAINING PROTEIN 1"/>
    <property type="match status" value="1"/>
</dbReference>
<geneLocation type="plasmid" evidence="4 5">
    <name>unnamed1</name>
</geneLocation>
<proteinExistence type="predicted"/>
<dbReference type="RefSeq" id="WP_244705642.1">
    <property type="nucleotide sequence ID" value="NZ_BAAADN010000023.1"/>
</dbReference>
<protein>
    <submittedName>
        <fullName evidence="4">KAP family NTPase</fullName>
    </submittedName>
</protein>
<feature type="compositionally biased region" description="Basic and acidic residues" evidence="1">
    <location>
        <begin position="421"/>
        <end position="431"/>
    </location>
</feature>
<sequence length="1093" mass="125209">MPPENGDLLLADRAITSEDDDEFGHKEYADSLGRILQNANPPWHIGIFGEWGAGKTSIIRMLFNRLRTERKFEDTVFVEFDAWSHAEGSIRTELLLELDKKIGKEIKGDSSDGVLGEDDITGRLYDVQEEEQVSKPANPREILVNFWEESPALAISFIVIGGVAAALEYGGYSALASVAVTGLLLPILGYILQQLDTVARTIQRKFLHPRKEWSGSYQRIFEDIIEASDATTVVISIDNLDRCESATVYDVLVSLKTFLENDRCIYLIPCDDEALESHIKSIDKSDYFDTEQNEREFLRKFFQTHIRIPPFLPEDIEKYTRKENKKLASPFEEKALDVITNAYIDNPRRIKHALNRLATLRVLAEEIEQTGDLTDGKVTDDIPFLAKVSILEEEYPEFYKTLLEDPRMLGNINDYFRDQLSDSTDSDRIETMLDPTDGTENDGEQESRLEAFLRSTRRIHVENPNPFLNLSEPSYATSLTDVDTFLQNLRTGQEEDVRKELEQVKDYSPYTDAIASTFAEYTKKRREQPLFGNIDTTIAVFDEFDEQSQDRLIQLLGDYLTVDLGKGFLTDLDPNAVFPIIVQMQDSDSKALLEEYTRLVVADHELRENILQAFVDNAEAVPRDIARRVGNQVRSLGDDGLKTALDVINRSPEAKDRLIRSEVLNSVVSMIGIDDNKNRFTNTEYYTRFEDVASKNARGAYVTHLLGLRQEYSGNQEQQVDQELSDLLLDLKRELLEESGQEVFTDIREIVESRENQEPTNLVEVCFHFYSSFSTKTRQEFHSWIAELFRNWNAANTETLFNLGKEHDVSIIESEDEVDAILQQIPNSLNNKALVTDVIVPTIPPEFDQQLYEKTKNLIRNNNNNHNQLGREIFSEHPDRFEPIWGEIIDLCGDVADRQRNAREKRPYLEVGAGIFASLEGPEQENYISQLTNLLSSNRNEYQLYRDLWNKIATEVDPDRKETVADDVSAELVQAFNRNQNSGQLDALIEVLSSIPGHLSAEEGRRFMDRFSKQLTDNQINQNQKAQVLDQLSEFDRWFGKESQILDRVENLVQRSNHNNVVQNAETLITKIEKMGKADQTRIAQIREDYLSD</sequence>
<dbReference type="Gene3D" id="3.40.50.300">
    <property type="entry name" value="P-loop containing nucleotide triphosphate hydrolases"/>
    <property type="match status" value="1"/>
</dbReference>
<name>A0AAV3SEW2_HALDO</name>
<dbReference type="AlphaFoldDB" id="A0AAV3SEW2"/>
<evidence type="ECO:0000313" key="3">
    <source>
        <dbReference type="EMBL" id="GAA0459739.1"/>
    </source>
</evidence>
<feature type="region of interest" description="Disordered" evidence="1">
    <location>
        <begin position="421"/>
        <end position="445"/>
    </location>
</feature>
<dbReference type="EMBL" id="CP095006">
    <property type="protein sequence ID" value="UOO96687.1"/>
    <property type="molecule type" value="Genomic_DNA"/>
</dbReference>
<dbReference type="EMBL" id="BAAADN010000023">
    <property type="protein sequence ID" value="GAA0459739.1"/>
    <property type="molecule type" value="Genomic_DNA"/>
</dbReference>
<dbReference type="SUPFAM" id="SSF52540">
    <property type="entry name" value="P-loop containing nucleoside triphosphate hydrolases"/>
    <property type="match status" value="1"/>
</dbReference>
<dbReference type="GeneID" id="71763386"/>
<evidence type="ECO:0000313" key="4">
    <source>
        <dbReference type="EMBL" id="UOO96687.1"/>
    </source>
</evidence>
<feature type="domain" description="KAP NTPase" evidence="2">
    <location>
        <begin position="26"/>
        <end position="361"/>
    </location>
</feature>
<reference evidence="4" key="2">
    <citation type="submission" date="2022-04" db="EMBL/GenBank/DDBJ databases">
        <title>Sequencing and genomic assembly of Halococcus dombrowskii.</title>
        <authorList>
            <person name="Lim S.W."/>
            <person name="MacLea K.S."/>
        </authorList>
    </citation>
    <scope>NUCLEOTIDE SEQUENCE</scope>
    <source>
        <strain evidence="4">H4</strain>
        <plasmid evidence="4">unnamed1</plasmid>
    </source>
</reference>
<evidence type="ECO:0000256" key="1">
    <source>
        <dbReference type="SAM" id="MobiDB-lite"/>
    </source>
</evidence>
<dbReference type="InterPro" id="IPR011646">
    <property type="entry name" value="KAP_P-loop"/>
</dbReference>
<evidence type="ECO:0000259" key="2">
    <source>
        <dbReference type="Pfam" id="PF07693"/>
    </source>
</evidence>
<keyword evidence="5" id="KW-1185">Reference proteome</keyword>
<dbReference type="Proteomes" id="UP000830542">
    <property type="component" value="Plasmid unnamed1"/>
</dbReference>
<gene>
    <name evidence="3" type="ORF">GCM10008985_15180</name>
    <name evidence="4" type="ORF">MUK72_16020</name>
</gene>
<reference evidence="3" key="3">
    <citation type="submission" date="2023-12" db="EMBL/GenBank/DDBJ databases">
        <authorList>
            <person name="Sun Q."/>
            <person name="Inoue M."/>
        </authorList>
    </citation>
    <scope>NUCLEOTIDE SEQUENCE</scope>
    <source>
        <strain evidence="3">JCM 12289</strain>
    </source>
</reference>
<evidence type="ECO:0000313" key="6">
    <source>
        <dbReference type="Proteomes" id="UP001500962"/>
    </source>
</evidence>
<dbReference type="InterPro" id="IPR027417">
    <property type="entry name" value="P-loop_NTPase"/>
</dbReference>
<reference evidence="3" key="1">
    <citation type="journal article" date="2014" name="Int. J. Syst. Evol. Microbiol.">
        <title>Complete genome sequence of Corynebacterium casei LMG S-19264T (=DSM 44701T), isolated from a smear-ripened cheese.</title>
        <authorList>
            <consortium name="US DOE Joint Genome Institute (JGI-PGF)"/>
            <person name="Walter F."/>
            <person name="Albersmeier A."/>
            <person name="Kalinowski J."/>
            <person name="Ruckert C."/>
        </authorList>
    </citation>
    <scope>NUCLEOTIDE SEQUENCE</scope>
    <source>
        <strain evidence="3">JCM 12289</strain>
    </source>
</reference>
<dbReference type="Pfam" id="PF07693">
    <property type="entry name" value="KAP_NTPase"/>
    <property type="match status" value="1"/>
</dbReference>
<dbReference type="PANTHER" id="PTHR22674">
    <property type="entry name" value="NTPASE, KAP FAMILY P-LOOP DOMAIN-CONTAINING 1"/>
    <property type="match status" value="1"/>
</dbReference>